<evidence type="ECO:0000256" key="2">
    <source>
        <dbReference type="ARBA" id="ARBA00006683"/>
    </source>
</evidence>
<gene>
    <name evidence="11" type="ordered locus">Tph_c02640</name>
</gene>
<comment type="similarity">
    <text evidence="2">Belongs to the CpsC/CapA family.</text>
</comment>
<dbReference type="RefSeq" id="WP_015049430.1">
    <property type="nucleotide sequence ID" value="NC_018870.1"/>
</dbReference>
<comment type="subcellular location">
    <subcellularLocation>
        <location evidence="1">Cell membrane</location>
        <topology evidence="1">Multi-pass membrane protein</topology>
    </subcellularLocation>
</comment>
<dbReference type="AlphaFoldDB" id="K4LC54"/>
<dbReference type="PANTHER" id="PTHR32309">
    <property type="entry name" value="TYROSINE-PROTEIN KINASE"/>
    <property type="match status" value="1"/>
</dbReference>
<dbReference type="KEGG" id="tpz:Tph_c02640"/>
<keyword evidence="12" id="KW-1185">Reference proteome</keyword>
<evidence type="ECO:0000256" key="5">
    <source>
        <dbReference type="ARBA" id="ARBA00022989"/>
    </source>
</evidence>
<name>K4LC54_THEPS</name>
<keyword evidence="5 8" id="KW-1133">Transmembrane helix</keyword>
<dbReference type="SUPFAM" id="SSF58100">
    <property type="entry name" value="Bacterial hemolysins"/>
    <property type="match status" value="1"/>
</dbReference>
<dbReference type="Pfam" id="PF02706">
    <property type="entry name" value="Wzz"/>
    <property type="match status" value="1"/>
</dbReference>
<dbReference type="GO" id="GO:0005886">
    <property type="term" value="C:plasma membrane"/>
    <property type="evidence" value="ECO:0007669"/>
    <property type="project" value="UniProtKB-SubCell"/>
</dbReference>
<reference evidence="11 12" key="1">
    <citation type="journal article" date="2012" name="BMC Genomics">
        <title>Genome-guided analysis of physiological and morphological traits of the fermentative acetate oxidizer Thermacetogenium phaeum.</title>
        <authorList>
            <person name="Oehler D."/>
            <person name="Poehlein A."/>
            <person name="Leimbach A."/>
            <person name="Muller N."/>
            <person name="Daniel R."/>
            <person name="Gottschalk G."/>
            <person name="Schink B."/>
        </authorList>
    </citation>
    <scope>NUCLEOTIDE SEQUENCE [LARGE SCALE GENOMIC DNA]</scope>
    <source>
        <strain evidence="12">ATCC BAA-254 / DSM 26808 / PB</strain>
    </source>
</reference>
<evidence type="ECO:0000256" key="8">
    <source>
        <dbReference type="SAM" id="Phobius"/>
    </source>
</evidence>
<evidence type="ECO:0000256" key="7">
    <source>
        <dbReference type="SAM" id="Coils"/>
    </source>
</evidence>
<dbReference type="HOGENOM" id="CLU_049861_0_0_9"/>
<evidence type="ECO:0000256" key="1">
    <source>
        <dbReference type="ARBA" id="ARBA00004651"/>
    </source>
</evidence>
<dbReference type="InterPro" id="IPR003856">
    <property type="entry name" value="LPS_length_determ_N"/>
</dbReference>
<evidence type="ECO:0000313" key="12">
    <source>
        <dbReference type="Proteomes" id="UP000000467"/>
    </source>
</evidence>
<organism evidence="11 12">
    <name type="scientific">Thermacetogenium phaeum (strain ATCC BAA-254 / DSM 26808 / PB)</name>
    <dbReference type="NCBI Taxonomy" id="1089553"/>
    <lineage>
        <taxon>Bacteria</taxon>
        <taxon>Bacillati</taxon>
        <taxon>Bacillota</taxon>
        <taxon>Clostridia</taxon>
        <taxon>Thermoanaerobacterales</taxon>
        <taxon>Thermoanaerobacteraceae</taxon>
        <taxon>Thermacetogenium</taxon>
    </lineage>
</organism>
<dbReference type="PANTHER" id="PTHR32309:SF13">
    <property type="entry name" value="FERRIC ENTEROBACTIN TRANSPORT PROTEIN FEPE"/>
    <property type="match status" value="1"/>
</dbReference>
<feature type="coiled-coil region" evidence="7">
    <location>
        <begin position="281"/>
        <end position="357"/>
    </location>
</feature>
<dbReference type="InterPro" id="IPR032807">
    <property type="entry name" value="GNVR"/>
</dbReference>
<protein>
    <submittedName>
        <fullName evidence="11">Chain length determinant protein</fullName>
    </submittedName>
</protein>
<evidence type="ECO:0000256" key="4">
    <source>
        <dbReference type="ARBA" id="ARBA00022692"/>
    </source>
</evidence>
<evidence type="ECO:0000313" key="11">
    <source>
        <dbReference type="EMBL" id="AFV10511.1"/>
    </source>
</evidence>
<feature type="transmembrane region" description="Helical" evidence="8">
    <location>
        <begin position="29"/>
        <end position="49"/>
    </location>
</feature>
<feature type="coiled-coil region" evidence="7">
    <location>
        <begin position="172"/>
        <end position="244"/>
    </location>
</feature>
<keyword evidence="4 8" id="KW-0812">Transmembrane</keyword>
<evidence type="ECO:0000256" key="6">
    <source>
        <dbReference type="ARBA" id="ARBA00023136"/>
    </source>
</evidence>
<sequence>MAEQPVVQMEEEFIDLRSIFKVIGKWRKVIIGGTLLAVLTAALLSFFVLPPVYEAKALLLVTLATDKQQTAQQSGEGVEGVVEPLTRIPVLTINTYLGQLQSEELMRRVIGRLKLDPAVYTPKSLAQMVNASVQKDSNLIELTVQNSDPRLAADIANAVCKEFLELLSQKNQEQMGRSVELLQKQRQETEKELEKAIQNLKKFQSQPRGVAVLEEEFKLMASNLANYKSQMDSLNVEIRQLQAGIGVLEGELAKTPPMIEVQRLDPVTGKVLEGKDSNPVYVDLSEKLAEKKSTLAEKEAQLAAMGSLTSGLTAEIDKLNAELTEKKAQQDKLQSEVDRLKETLKNLAGKITESQIAKSLDIGRTTVVVVSDAATPTQPVKPRKALNMAVAGVLGLMLFTGLAFLLEHIDYTIKTPEDVAQHLELPVIGTIPLATRKTTESSYGS</sequence>
<evidence type="ECO:0000259" key="9">
    <source>
        <dbReference type="Pfam" id="PF02706"/>
    </source>
</evidence>
<accession>K4LC54</accession>
<feature type="transmembrane region" description="Helical" evidence="8">
    <location>
        <begin position="385"/>
        <end position="406"/>
    </location>
</feature>
<keyword evidence="7" id="KW-0175">Coiled coil</keyword>
<dbReference type="Gene3D" id="1.20.1170.10">
    <property type="match status" value="1"/>
</dbReference>
<dbReference type="GO" id="GO:0004713">
    <property type="term" value="F:protein tyrosine kinase activity"/>
    <property type="evidence" value="ECO:0007669"/>
    <property type="project" value="TreeGrafter"/>
</dbReference>
<feature type="domain" description="Polysaccharide chain length determinant N-terminal" evidence="9">
    <location>
        <begin position="13"/>
        <end position="110"/>
    </location>
</feature>
<dbReference type="STRING" id="1089553.Tph_c02640"/>
<feature type="domain" description="Tyrosine-protein kinase G-rich" evidence="10">
    <location>
        <begin position="332"/>
        <end position="405"/>
    </location>
</feature>
<dbReference type="Pfam" id="PF13807">
    <property type="entry name" value="GNVR"/>
    <property type="match status" value="1"/>
</dbReference>
<dbReference type="EMBL" id="CP003732">
    <property type="protein sequence ID" value="AFV10511.1"/>
    <property type="molecule type" value="Genomic_DNA"/>
</dbReference>
<dbReference type="eggNOG" id="COG3206">
    <property type="taxonomic scope" value="Bacteria"/>
</dbReference>
<dbReference type="Proteomes" id="UP000000467">
    <property type="component" value="Chromosome"/>
</dbReference>
<keyword evidence="3" id="KW-1003">Cell membrane</keyword>
<evidence type="ECO:0000256" key="3">
    <source>
        <dbReference type="ARBA" id="ARBA00022475"/>
    </source>
</evidence>
<keyword evidence="6 8" id="KW-0472">Membrane</keyword>
<evidence type="ECO:0000259" key="10">
    <source>
        <dbReference type="Pfam" id="PF13807"/>
    </source>
</evidence>
<proteinExistence type="inferred from homology"/>
<dbReference type="InterPro" id="IPR050445">
    <property type="entry name" value="Bact_polysacc_biosynth/exp"/>
</dbReference>